<protein>
    <submittedName>
        <fullName evidence="2">Armadillo-like helical domain containing protein 1</fullName>
    </submittedName>
</protein>
<dbReference type="PANTHER" id="PTHR34258:SF1">
    <property type="entry name" value="ARMADILLO-LIKE HELICAL DOMAIN CONTAINING PROTEIN 1"/>
    <property type="match status" value="1"/>
</dbReference>
<dbReference type="InParanoid" id="A0A7R5KVQ1"/>
<proteinExistence type="predicted"/>
<gene>
    <name evidence="2" type="primary">ARMH1</name>
</gene>
<evidence type="ECO:0000313" key="2">
    <source>
        <dbReference type="RefSeq" id="XP_039240659.1"/>
    </source>
</evidence>
<dbReference type="Pfam" id="PF17741">
    <property type="entry name" value="DUF5578"/>
    <property type="match status" value="2"/>
</dbReference>
<keyword evidence="1" id="KW-1185">Reference proteome</keyword>
<evidence type="ECO:0000313" key="1">
    <source>
        <dbReference type="Proteomes" id="UP000504627"/>
    </source>
</evidence>
<dbReference type="CTD" id="339541"/>
<dbReference type="Proteomes" id="UP000504627">
    <property type="component" value="Unplaced"/>
</dbReference>
<organism evidence="1 2">
    <name type="scientific">Pipra filicauda</name>
    <name type="common">Wire-tailed manakin</name>
    <dbReference type="NCBI Taxonomy" id="649802"/>
    <lineage>
        <taxon>Eukaryota</taxon>
        <taxon>Metazoa</taxon>
        <taxon>Chordata</taxon>
        <taxon>Craniata</taxon>
        <taxon>Vertebrata</taxon>
        <taxon>Euteleostomi</taxon>
        <taxon>Archelosauria</taxon>
        <taxon>Archosauria</taxon>
        <taxon>Dinosauria</taxon>
        <taxon>Saurischia</taxon>
        <taxon>Theropoda</taxon>
        <taxon>Coelurosauria</taxon>
        <taxon>Aves</taxon>
        <taxon>Neognathae</taxon>
        <taxon>Neoaves</taxon>
        <taxon>Telluraves</taxon>
        <taxon>Australaves</taxon>
        <taxon>Passeriformes</taxon>
        <taxon>Pipridae</taxon>
        <taxon>Pipra</taxon>
    </lineage>
</organism>
<dbReference type="InterPro" id="IPR041090">
    <property type="entry name" value="DUF5578"/>
</dbReference>
<dbReference type="RefSeq" id="XP_039240659.1">
    <property type="nucleotide sequence ID" value="XM_039384725.1"/>
</dbReference>
<name>A0A7R5KVQ1_9PASS</name>
<sequence>MDWVAAQHCGEQSLKPTNRSYVLMLALTIDSGKPFNFPVSAEEILTSVKKQEAIRKLMVFLHEWDSAHKVARSCILDSFIKSKAEQELELEFSQGARACCLCLPVRGRSLLSCKRQYPVQTSICCSEAGGDGSQEHGLLAEEDGLQEVPDLAKFLASSNKAEGQEDTQVLLDSSGHGNPKYQNQVCLVPVLLCTSPQAQHGLCRCSGSCRTRWERCPVPSTSPCWACCALCTWIRKAGSVYPPWALWGRPWLAWASVAGVKGELRSSRPRIPKTLPPERAASLVFIHLHTQGAPRPVPQPR</sequence>
<dbReference type="PANTHER" id="PTHR34258">
    <property type="entry name" value="ARMADILLO-LIKE HELICAL DOMAIN CONTAINING PROTEIN 1"/>
    <property type="match status" value="1"/>
</dbReference>
<reference evidence="2" key="1">
    <citation type="submission" date="2025-08" db="UniProtKB">
        <authorList>
            <consortium name="RefSeq"/>
        </authorList>
    </citation>
    <scope>IDENTIFICATION</scope>
    <source>
        <tissue evidence="2">Muscle</tissue>
    </source>
</reference>
<accession>A0A7R5KVQ1</accession>
<dbReference type="GeneID" id="114001798"/>
<dbReference type="AlphaFoldDB" id="A0A7R5KVQ1"/>